<name>A0A923KSE6_9BURK</name>
<dbReference type="SMART" id="SM00382">
    <property type="entry name" value="AAA"/>
    <property type="match status" value="1"/>
</dbReference>
<keyword evidence="10 11" id="KW-0472">Membrane</keyword>
<evidence type="ECO:0000259" key="13">
    <source>
        <dbReference type="PROSITE" id="PS50929"/>
    </source>
</evidence>
<protein>
    <submittedName>
        <fullName evidence="14">ATP-binding cassette domain-containing protein</fullName>
    </submittedName>
</protein>
<evidence type="ECO:0000256" key="8">
    <source>
        <dbReference type="ARBA" id="ARBA00022989"/>
    </source>
</evidence>
<feature type="transmembrane region" description="Helical" evidence="11">
    <location>
        <begin position="160"/>
        <end position="178"/>
    </location>
</feature>
<dbReference type="InterPro" id="IPR039421">
    <property type="entry name" value="Type_1_exporter"/>
</dbReference>
<comment type="caution">
    <text evidence="14">The sequence shown here is derived from an EMBL/GenBank/DDBJ whole genome shotgun (WGS) entry which is preliminary data.</text>
</comment>
<dbReference type="GO" id="GO:0005886">
    <property type="term" value="C:plasma membrane"/>
    <property type="evidence" value="ECO:0007669"/>
    <property type="project" value="UniProtKB-SubCell"/>
</dbReference>
<gene>
    <name evidence="14" type="ORF">H8K47_05700</name>
</gene>
<dbReference type="CDD" id="cd18541">
    <property type="entry name" value="ABC_6TM_TmrB_like"/>
    <property type="match status" value="1"/>
</dbReference>
<evidence type="ECO:0000259" key="12">
    <source>
        <dbReference type="PROSITE" id="PS50893"/>
    </source>
</evidence>
<evidence type="ECO:0000256" key="1">
    <source>
        <dbReference type="ARBA" id="ARBA00004651"/>
    </source>
</evidence>
<accession>A0A923KSE6</accession>
<feature type="transmembrane region" description="Helical" evidence="11">
    <location>
        <begin position="247"/>
        <end position="268"/>
    </location>
</feature>
<dbReference type="GO" id="GO:0006869">
    <property type="term" value="P:lipid transport"/>
    <property type="evidence" value="ECO:0007669"/>
    <property type="project" value="UniProtKB-KW"/>
</dbReference>
<dbReference type="GO" id="GO:0016887">
    <property type="term" value="F:ATP hydrolysis activity"/>
    <property type="evidence" value="ECO:0007669"/>
    <property type="project" value="InterPro"/>
</dbReference>
<evidence type="ECO:0000256" key="2">
    <source>
        <dbReference type="ARBA" id="ARBA00022448"/>
    </source>
</evidence>
<evidence type="ECO:0000313" key="14">
    <source>
        <dbReference type="EMBL" id="MBC3934849.1"/>
    </source>
</evidence>
<proteinExistence type="predicted"/>
<evidence type="ECO:0000256" key="7">
    <source>
        <dbReference type="ARBA" id="ARBA00022967"/>
    </source>
</evidence>
<keyword evidence="2" id="KW-0813">Transport</keyword>
<evidence type="ECO:0000313" key="15">
    <source>
        <dbReference type="Proteomes" id="UP000612361"/>
    </source>
</evidence>
<dbReference type="RefSeq" id="WP_186880452.1">
    <property type="nucleotide sequence ID" value="NZ_JACOGG010000004.1"/>
</dbReference>
<keyword evidence="7" id="KW-1278">Translocase</keyword>
<keyword evidence="9" id="KW-0445">Lipid transport</keyword>
<keyword evidence="3" id="KW-1003">Cell membrane</keyword>
<dbReference type="InterPro" id="IPR011527">
    <property type="entry name" value="ABC1_TM_dom"/>
</dbReference>
<feature type="transmembrane region" description="Helical" evidence="11">
    <location>
        <begin position="280"/>
        <end position="301"/>
    </location>
</feature>
<evidence type="ECO:0000256" key="3">
    <source>
        <dbReference type="ARBA" id="ARBA00022475"/>
    </source>
</evidence>
<dbReference type="Pfam" id="PF00664">
    <property type="entry name" value="ABC_membrane"/>
    <property type="match status" value="1"/>
</dbReference>
<dbReference type="Pfam" id="PF00005">
    <property type="entry name" value="ABC_tran"/>
    <property type="match status" value="1"/>
</dbReference>
<comment type="subcellular location">
    <subcellularLocation>
        <location evidence="1">Cell membrane</location>
        <topology evidence="1">Multi-pass membrane protein</topology>
    </subcellularLocation>
</comment>
<evidence type="ECO:0000256" key="4">
    <source>
        <dbReference type="ARBA" id="ARBA00022692"/>
    </source>
</evidence>
<dbReference type="PANTHER" id="PTHR43394">
    <property type="entry name" value="ATP-DEPENDENT PERMEASE MDL1, MITOCHONDRIAL"/>
    <property type="match status" value="1"/>
</dbReference>
<dbReference type="FunFam" id="3.40.50.300:FF:000221">
    <property type="entry name" value="Multidrug ABC transporter ATP-binding protein"/>
    <property type="match status" value="1"/>
</dbReference>
<keyword evidence="6 14" id="KW-0067">ATP-binding</keyword>
<evidence type="ECO:0000256" key="5">
    <source>
        <dbReference type="ARBA" id="ARBA00022741"/>
    </source>
</evidence>
<dbReference type="EMBL" id="JACOGG010000004">
    <property type="protein sequence ID" value="MBC3934849.1"/>
    <property type="molecule type" value="Genomic_DNA"/>
</dbReference>
<dbReference type="Proteomes" id="UP000612361">
    <property type="component" value="Unassembled WGS sequence"/>
</dbReference>
<dbReference type="SUPFAM" id="SSF90123">
    <property type="entry name" value="ABC transporter transmembrane region"/>
    <property type="match status" value="1"/>
</dbReference>
<sequence>MTLNQLLFQFIRRHWRQYWLAAIMLGAVALLSVWIPRRVGVVIDGMVAHQLQGQALLTELAYLLLMGLAIYFLRVGWRMQLFTTSYQLGAELRTRLYQRLSLQGQDFFQKQRTGDLMALGTNDADTIELAAGEAALAGFDGSLTFALVIGMMLIGVDWRLALAALLPFPLMALAFRRITHHIHEASRDALQRFSHLNDQVQETLAGVRTVRALGLEQRSAQQFALLAEQAAQASLSAQRWEAAYEPAVGLALTSAGALTLAVGGYLVWHGEMTIGALTSFSMYLGQLIWPMFAAGWVLALMERGKAAWARLEPVLNMEIAVSNHGQLSTTPNGVIKVQQLSYRYPGQTHAALDNVNLHIAPGQTVGIVGPTGAGKSTLIRLLQRQIESTQGKIIWGDQPIADYCLPTLRSAINWVAQEPFLFSALIADNIALSRPDATREQIMRAATLASVHEDIMRFPQGYDTPVGERGVTLSGGQRQRVAIARALLTDSPLLLLDDALSAVDTDTETRILQHLATLRKTHEQRAAVIVSHRLSAVVDADHIIVLKNGQITEQGTHAQLLAQPHWYASQWRYQQLEASLNAI</sequence>
<dbReference type="InterPro" id="IPR036640">
    <property type="entry name" value="ABC1_TM_sf"/>
</dbReference>
<dbReference type="InterPro" id="IPR017871">
    <property type="entry name" value="ABC_transporter-like_CS"/>
</dbReference>
<keyword evidence="15" id="KW-1185">Reference proteome</keyword>
<dbReference type="PANTHER" id="PTHR43394:SF1">
    <property type="entry name" value="ATP-BINDING CASSETTE SUB-FAMILY B MEMBER 10, MITOCHONDRIAL"/>
    <property type="match status" value="1"/>
</dbReference>
<feature type="transmembrane region" description="Helical" evidence="11">
    <location>
        <begin position="18"/>
        <end position="35"/>
    </location>
</feature>
<evidence type="ECO:0000256" key="10">
    <source>
        <dbReference type="ARBA" id="ARBA00023136"/>
    </source>
</evidence>
<dbReference type="PROSITE" id="PS50929">
    <property type="entry name" value="ABC_TM1F"/>
    <property type="match status" value="1"/>
</dbReference>
<dbReference type="PROSITE" id="PS00211">
    <property type="entry name" value="ABC_TRANSPORTER_1"/>
    <property type="match status" value="1"/>
</dbReference>
<dbReference type="InterPro" id="IPR003439">
    <property type="entry name" value="ABC_transporter-like_ATP-bd"/>
</dbReference>
<evidence type="ECO:0000256" key="11">
    <source>
        <dbReference type="SAM" id="Phobius"/>
    </source>
</evidence>
<keyword evidence="5" id="KW-0547">Nucleotide-binding</keyword>
<feature type="transmembrane region" description="Helical" evidence="11">
    <location>
        <begin position="134"/>
        <end position="154"/>
    </location>
</feature>
<organism evidence="14 15">
    <name type="scientific">Undibacterium rugosum</name>
    <dbReference type="NCBI Taxonomy" id="2762291"/>
    <lineage>
        <taxon>Bacteria</taxon>
        <taxon>Pseudomonadati</taxon>
        <taxon>Pseudomonadota</taxon>
        <taxon>Betaproteobacteria</taxon>
        <taxon>Burkholderiales</taxon>
        <taxon>Oxalobacteraceae</taxon>
        <taxon>Undibacterium</taxon>
    </lineage>
</organism>
<feature type="domain" description="ABC transmembrane type-1" evidence="13">
    <location>
        <begin position="19"/>
        <end position="303"/>
    </location>
</feature>
<feature type="domain" description="ABC transporter" evidence="12">
    <location>
        <begin position="335"/>
        <end position="573"/>
    </location>
</feature>
<dbReference type="SUPFAM" id="SSF52540">
    <property type="entry name" value="P-loop containing nucleoside triphosphate hydrolases"/>
    <property type="match status" value="1"/>
</dbReference>
<keyword evidence="8 11" id="KW-1133">Transmembrane helix</keyword>
<dbReference type="PROSITE" id="PS50893">
    <property type="entry name" value="ABC_TRANSPORTER_2"/>
    <property type="match status" value="1"/>
</dbReference>
<dbReference type="GO" id="GO:0015421">
    <property type="term" value="F:ABC-type oligopeptide transporter activity"/>
    <property type="evidence" value="ECO:0007669"/>
    <property type="project" value="TreeGrafter"/>
</dbReference>
<reference evidence="14" key="1">
    <citation type="submission" date="2020-08" db="EMBL/GenBank/DDBJ databases">
        <title>Novel species isolated from subtropical streams in China.</title>
        <authorList>
            <person name="Lu H."/>
        </authorList>
    </citation>
    <scope>NUCLEOTIDE SEQUENCE</scope>
    <source>
        <strain evidence="14">CY7W</strain>
    </source>
</reference>
<evidence type="ECO:0000256" key="9">
    <source>
        <dbReference type="ARBA" id="ARBA00023055"/>
    </source>
</evidence>
<dbReference type="InterPro" id="IPR003593">
    <property type="entry name" value="AAA+_ATPase"/>
</dbReference>
<dbReference type="Gene3D" id="3.40.50.300">
    <property type="entry name" value="P-loop containing nucleotide triphosphate hydrolases"/>
    <property type="match status" value="1"/>
</dbReference>
<dbReference type="GO" id="GO:0005524">
    <property type="term" value="F:ATP binding"/>
    <property type="evidence" value="ECO:0007669"/>
    <property type="project" value="UniProtKB-KW"/>
</dbReference>
<keyword evidence="4 11" id="KW-0812">Transmembrane</keyword>
<dbReference type="InterPro" id="IPR027417">
    <property type="entry name" value="P-loop_NTPase"/>
</dbReference>
<dbReference type="AlphaFoldDB" id="A0A923KSE6"/>
<dbReference type="Gene3D" id="1.20.1560.10">
    <property type="entry name" value="ABC transporter type 1, transmembrane domain"/>
    <property type="match status" value="1"/>
</dbReference>
<evidence type="ECO:0000256" key="6">
    <source>
        <dbReference type="ARBA" id="ARBA00022840"/>
    </source>
</evidence>
<feature type="transmembrane region" description="Helical" evidence="11">
    <location>
        <begin position="55"/>
        <end position="73"/>
    </location>
</feature>